<accession>A0AAD5N664</accession>
<dbReference type="Proteomes" id="UP001196413">
    <property type="component" value="Unassembled WGS sequence"/>
</dbReference>
<name>A0AAD5N664_PARTN</name>
<proteinExistence type="predicted"/>
<sequence length="128" mass="13879">MLRKERVIKETSTLQMANFVAVHRSDLDSTIIVATVIVYLSASNSTCPNTSHCKTLTEVAQSLAQDRNIPGSGEAQLVQCSINLKSWKSGGGNLENTADDPSAPSPNRSNSCLLTWRQHVALHCLEAK</sequence>
<dbReference type="EMBL" id="JAHQIW010004200">
    <property type="protein sequence ID" value="KAJ1361411.1"/>
    <property type="molecule type" value="Genomic_DNA"/>
</dbReference>
<gene>
    <name evidence="1" type="ORF">KIN20_020657</name>
</gene>
<reference evidence="1" key="1">
    <citation type="submission" date="2021-06" db="EMBL/GenBank/DDBJ databases">
        <title>Parelaphostrongylus tenuis whole genome reference sequence.</title>
        <authorList>
            <person name="Garwood T.J."/>
            <person name="Larsen P.A."/>
            <person name="Fountain-Jones N.M."/>
            <person name="Garbe J.R."/>
            <person name="Macchietto M.G."/>
            <person name="Kania S.A."/>
            <person name="Gerhold R.W."/>
            <person name="Richards J.E."/>
            <person name="Wolf T.M."/>
        </authorList>
    </citation>
    <scope>NUCLEOTIDE SEQUENCE</scope>
    <source>
        <strain evidence="1">MNPRO001-30</strain>
        <tissue evidence="1">Meninges</tissue>
    </source>
</reference>
<keyword evidence="2" id="KW-1185">Reference proteome</keyword>
<protein>
    <submittedName>
        <fullName evidence="1">Uncharacterized protein</fullName>
    </submittedName>
</protein>
<organism evidence="1 2">
    <name type="scientific">Parelaphostrongylus tenuis</name>
    <name type="common">Meningeal worm</name>
    <dbReference type="NCBI Taxonomy" id="148309"/>
    <lineage>
        <taxon>Eukaryota</taxon>
        <taxon>Metazoa</taxon>
        <taxon>Ecdysozoa</taxon>
        <taxon>Nematoda</taxon>
        <taxon>Chromadorea</taxon>
        <taxon>Rhabditida</taxon>
        <taxon>Rhabditina</taxon>
        <taxon>Rhabditomorpha</taxon>
        <taxon>Strongyloidea</taxon>
        <taxon>Metastrongylidae</taxon>
        <taxon>Parelaphostrongylus</taxon>
    </lineage>
</organism>
<evidence type="ECO:0000313" key="2">
    <source>
        <dbReference type="Proteomes" id="UP001196413"/>
    </source>
</evidence>
<comment type="caution">
    <text evidence="1">The sequence shown here is derived from an EMBL/GenBank/DDBJ whole genome shotgun (WGS) entry which is preliminary data.</text>
</comment>
<evidence type="ECO:0000313" key="1">
    <source>
        <dbReference type="EMBL" id="KAJ1361411.1"/>
    </source>
</evidence>
<dbReference type="AlphaFoldDB" id="A0AAD5N664"/>